<dbReference type="Proteomes" id="UP000475582">
    <property type="component" value="Unassembled WGS sequence"/>
</dbReference>
<feature type="transmembrane region" description="Helical" evidence="1">
    <location>
        <begin position="115"/>
        <end position="137"/>
    </location>
</feature>
<evidence type="ECO:0000313" key="2">
    <source>
        <dbReference type="EMBL" id="MTV39476.1"/>
    </source>
</evidence>
<accession>A0A6L6PK20</accession>
<dbReference type="OrthoDB" id="9128862at2"/>
<gene>
    <name evidence="2" type="ORF">GM676_18070</name>
</gene>
<dbReference type="EMBL" id="WNKY01000020">
    <property type="protein sequence ID" value="MTV39476.1"/>
    <property type="molecule type" value="Genomic_DNA"/>
</dbReference>
<reference evidence="2 3" key="1">
    <citation type="submission" date="2019-11" db="EMBL/GenBank/DDBJ databases">
        <title>Type strains purchased from KCTC, JCM and DSMZ.</title>
        <authorList>
            <person name="Lu H."/>
        </authorList>
    </citation>
    <scope>NUCLEOTIDE SEQUENCE [LARGE SCALE GENOMIC DNA]</scope>
    <source>
        <strain evidence="2 3">KCTC 22382</strain>
    </source>
</reference>
<keyword evidence="1" id="KW-1133">Transmembrane helix</keyword>
<keyword evidence="3" id="KW-1185">Reference proteome</keyword>
<evidence type="ECO:0000256" key="1">
    <source>
        <dbReference type="SAM" id="Phobius"/>
    </source>
</evidence>
<sequence>MFLFAAFLPQIAFALYCFISGVAMFSMTASLLAWLTGQFNTIDWWRHAIFPFFVSVGCFWVTEQAIQAISPDVVAFAQRLLGNSPLSVAVVISGSFKFFHVLGDRYVHWMMFDMLAFLCIALCAVVTLFQCVYYVALSNTRVSGGTGWQLLTAWTERFSGMGTVIFVSLLLLAGWFLATGGMYRLVHQ</sequence>
<evidence type="ECO:0000313" key="3">
    <source>
        <dbReference type="Proteomes" id="UP000475582"/>
    </source>
</evidence>
<proteinExistence type="predicted"/>
<dbReference type="AlphaFoldDB" id="A0A6L6PK20"/>
<feature type="transmembrane region" description="Helical" evidence="1">
    <location>
        <begin position="48"/>
        <end position="66"/>
    </location>
</feature>
<name>A0A6L6PK20_9BURK</name>
<feature type="transmembrane region" description="Helical" evidence="1">
    <location>
        <begin position="12"/>
        <end position="36"/>
    </location>
</feature>
<feature type="transmembrane region" description="Helical" evidence="1">
    <location>
        <begin position="86"/>
        <end position="103"/>
    </location>
</feature>
<organism evidence="2 3">
    <name type="scientific">Duganella radicis</name>
    <dbReference type="NCBI Taxonomy" id="551988"/>
    <lineage>
        <taxon>Bacteria</taxon>
        <taxon>Pseudomonadati</taxon>
        <taxon>Pseudomonadota</taxon>
        <taxon>Betaproteobacteria</taxon>
        <taxon>Burkholderiales</taxon>
        <taxon>Oxalobacteraceae</taxon>
        <taxon>Telluria group</taxon>
        <taxon>Duganella</taxon>
    </lineage>
</organism>
<feature type="transmembrane region" description="Helical" evidence="1">
    <location>
        <begin position="157"/>
        <end position="178"/>
    </location>
</feature>
<keyword evidence="1" id="KW-0812">Transmembrane</keyword>
<protein>
    <submittedName>
        <fullName evidence="2">Uncharacterized protein</fullName>
    </submittedName>
</protein>
<keyword evidence="1" id="KW-0472">Membrane</keyword>
<comment type="caution">
    <text evidence="2">The sequence shown here is derived from an EMBL/GenBank/DDBJ whole genome shotgun (WGS) entry which is preliminary data.</text>
</comment>